<dbReference type="InterPro" id="IPR048940">
    <property type="entry name" value="ATG5_HBR"/>
</dbReference>
<dbReference type="FunFam" id="1.10.246.190:FF:000001">
    <property type="entry name" value="Autophagy related 5"/>
    <property type="match status" value="1"/>
</dbReference>
<keyword evidence="6 7" id="KW-0472">Membrane</keyword>
<dbReference type="Pfam" id="PF20637">
    <property type="entry name" value="ATG5_HBR"/>
    <property type="match status" value="1"/>
</dbReference>
<dbReference type="GO" id="GO:0007033">
    <property type="term" value="P:vacuole organization"/>
    <property type="evidence" value="ECO:0007669"/>
    <property type="project" value="UniProtKB-ARBA"/>
</dbReference>
<dbReference type="GO" id="GO:0044233">
    <property type="term" value="C:mitochondria-associated endoplasmic reticulum membrane contact site"/>
    <property type="evidence" value="ECO:0007669"/>
    <property type="project" value="TreeGrafter"/>
</dbReference>
<comment type="subcellular location">
    <subcellularLocation>
        <location evidence="1 7">Preautophagosomal structure membrane</location>
        <topology evidence="1 7">Peripheral membrane protein</topology>
    </subcellularLocation>
</comment>
<dbReference type="Pfam" id="PF20638">
    <property type="entry name" value="ATG5_UblA"/>
    <property type="match status" value="1"/>
</dbReference>
<comment type="similarity">
    <text evidence="2 7">Belongs to the ATG5 family.</text>
</comment>
<evidence type="ECO:0000256" key="4">
    <source>
        <dbReference type="ARBA" id="ARBA00022843"/>
    </source>
</evidence>
<dbReference type="InterPro" id="IPR048939">
    <property type="entry name" value="ATG5_UblA"/>
</dbReference>
<comment type="subunit">
    <text evidence="7">Conjugated with ATG12.</text>
</comment>
<evidence type="ECO:0000256" key="1">
    <source>
        <dbReference type="ARBA" id="ARBA00004623"/>
    </source>
</evidence>
<dbReference type="AlphaFoldDB" id="A0A6G1SK62"/>
<gene>
    <name evidence="11" type="primary">ATG5</name>
    <name evidence="11" type="ORF">g.19537</name>
</gene>
<keyword evidence="3 7" id="KW-1017">Isopeptide bond</keyword>
<dbReference type="Pfam" id="PF04106">
    <property type="entry name" value="ATG5_UblB"/>
    <property type="match status" value="1"/>
</dbReference>
<name>A0A6G1SK62_9ACAR</name>
<dbReference type="EMBL" id="GGYP01005830">
    <property type="protein sequence ID" value="MDE50601.1"/>
    <property type="molecule type" value="Transcribed_RNA"/>
</dbReference>
<evidence type="ECO:0000256" key="2">
    <source>
        <dbReference type="ARBA" id="ARBA00006910"/>
    </source>
</evidence>
<dbReference type="GO" id="GO:0006995">
    <property type="term" value="P:cellular response to nitrogen starvation"/>
    <property type="evidence" value="ECO:0007669"/>
    <property type="project" value="TreeGrafter"/>
</dbReference>
<dbReference type="GO" id="GO:0000422">
    <property type="term" value="P:autophagy of mitochondrion"/>
    <property type="evidence" value="ECO:0007669"/>
    <property type="project" value="TreeGrafter"/>
</dbReference>
<dbReference type="InterPro" id="IPR042526">
    <property type="entry name" value="Atg5_HR"/>
</dbReference>
<feature type="domain" description="Autophagy protein ATG5 UblA" evidence="10">
    <location>
        <begin position="9"/>
        <end position="105"/>
    </location>
</feature>
<dbReference type="PANTHER" id="PTHR13040">
    <property type="entry name" value="AUTOPHAGY PROTEIN 5"/>
    <property type="match status" value="1"/>
</dbReference>
<comment type="function">
    <text evidence="7">Involved in autophagic vesicle formation.</text>
</comment>
<feature type="domain" description="Autophagy protein ATG5 UblB" evidence="8">
    <location>
        <begin position="185"/>
        <end position="342"/>
    </location>
</feature>
<dbReference type="GO" id="GO:0019776">
    <property type="term" value="F:Atg8-family ligase activity"/>
    <property type="evidence" value="ECO:0007669"/>
    <property type="project" value="TreeGrafter"/>
</dbReference>
<dbReference type="GO" id="GO:0034045">
    <property type="term" value="C:phagophore assembly site membrane"/>
    <property type="evidence" value="ECO:0007669"/>
    <property type="project" value="UniProtKB-SubCell"/>
</dbReference>
<dbReference type="InterPro" id="IPR048318">
    <property type="entry name" value="ATG5_UblB"/>
</dbReference>
<evidence type="ECO:0000256" key="7">
    <source>
        <dbReference type="RuleBase" id="RU361202"/>
    </source>
</evidence>
<dbReference type="Gene3D" id="1.10.246.190">
    <property type="entry name" value="Autophagy protein Apg5, helix rich domain"/>
    <property type="match status" value="1"/>
</dbReference>
<protein>
    <recommendedName>
        <fullName evidence="7">Autophagy protein 5</fullName>
    </recommendedName>
</protein>
<reference evidence="11" key="1">
    <citation type="submission" date="2018-10" db="EMBL/GenBank/DDBJ databases">
        <title>Transcriptome assembly of Aceria tosichella (Wheat curl mite) Type 2.</title>
        <authorList>
            <person name="Scully E.D."/>
            <person name="Geib S.M."/>
            <person name="Palmer N.A."/>
            <person name="Gupta A.K."/>
            <person name="Sarath G."/>
            <person name="Tatineni S."/>
        </authorList>
    </citation>
    <scope>NUCLEOTIDE SEQUENCE</scope>
    <source>
        <strain evidence="11">LincolnNE</strain>
    </source>
</reference>
<evidence type="ECO:0000259" key="8">
    <source>
        <dbReference type="Pfam" id="PF04106"/>
    </source>
</evidence>
<keyword evidence="5 7" id="KW-0072">Autophagy</keyword>
<sequence>MDKEVLRDIWHGQLPLCFKLHPDDVSGMHRPEPYYMMVPRVTYFPIVLDRVVKYFNRFMDQSKNSTDEMWLDFDGQHIKAHHPIGLSWDLFGTSYELPWRLILHFSDFPSKDLVKCNSKASIKSIFMSSIKEADALKHKGSVTKNMLEKDQNLLWSSLVNDKFDQFWSINKRLMDRIDNELFRCIPFRLYFPDYTYIQKIIKPCTIEKQLFFNPNLLNHNQQLQQQDHDGGLQIPPIYAKDTVINNKAHKCSHSASDIEEARLDSRAHRYSTMLDLIQCSFSKRLDDLLVDNFNKPQQTDELIDVKFFRYRFLSHGIEIPFDTPLQWLSEHLSYPDNFLHICAVKKEDKIGTFTY</sequence>
<evidence type="ECO:0000259" key="10">
    <source>
        <dbReference type="Pfam" id="PF20638"/>
    </source>
</evidence>
<dbReference type="Gene3D" id="3.10.20.90">
    <property type="entry name" value="Phosphatidylinositol 3-kinase Catalytic Subunit, Chain A, domain 1"/>
    <property type="match status" value="1"/>
</dbReference>
<keyword evidence="4 7" id="KW-0832">Ubl conjugation</keyword>
<evidence type="ECO:0000256" key="5">
    <source>
        <dbReference type="ARBA" id="ARBA00023006"/>
    </source>
</evidence>
<evidence type="ECO:0000259" key="9">
    <source>
        <dbReference type="Pfam" id="PF20637"/>
    </source>
</evidence>
<dbReference type="PANTHER" id="PTHR13040:SF2">
    <property type="entry name" value="AUTOPHAGY PROTEIN 5"/>
    <property type="match status" value="1"/>
</dbReference>
<dbReference type="InterPro" id="IPR042527">
    <property type="entry name" value="Atg5_UblA_dom_sf"/>
</dbReference>
<dbReference type="InterPro" id="IPR007239">
    <property type="entry name" value="Atg5"/>
</dbReference>
<dbReference type="GO" id="GO:0034274">
    <property type="term" value="C:Atg12-Atg5-Atg16 complex"/>
    <property type="evidence" value="ECO:0007669"/>
    <property type="project" value="TreeGrafter"/>
</dbReference>
<evidence type="ECO:0000256" key="3">
    <source>
        <dbReference type="ARBA" id="ARBA00022499"/>
    </source>
</evidence>
<evidence type="ECO:0000256" key="6">
    <source>
        <dbReference type="ARBA" id="ARBA00023136"/>
    </source>
</evidence>
<proteinExistence type="inferred from homology"/>
<dbReference type="Gene3D" id="3.10.20.620">
    <property type="match status" value="1"/>
</dbReference>
<dbReference type="GO" id="GO:0034727">
    <property type="term" value="P:piecemeal microautophagy of the nucleus"/>
    <property type="evidence" value="ECO:0007669"/>
    <property type="project" value="TreeGrafter"/>
</dbReference>
<dbReference type="GO" id="GO:0005776">
    <property type="term" value="C:autophagosome"/>
    <property type="evidence" value="ECO:0007669"/>
    <property type="project" value="TreeGrafter"/>
</dbReference>
<feature type="domain" description="Autophagy protein ATG5 alpha-helical bundle region" evidence="9">
    <location>
        <begin position="120"/>
        <end position="175"/>
    </location>
</feature>
<accession>A0A6G1SK62</accession>
<evidence type="ECO:0000313" key="11">
    <source>
        <dbReference type="EMBL" id="MDE50601.1"/>
    </source>
</evidence>
<dbReference type="GO" id="GO:0061908">
    <property type="term" value="C:phagophore"/>
    <property type="evidence" value="ECO:0007669"/>
    <property type="project" value="TreeGrafter"/>
</dbReference>
<organism evidence="11">
    <name type="scientific">Aceria tosichella</name>
    <name type="common">wheat curl mite</name>
    <dbReference type="NCBI Taxonomy" id="561515"/>
    <lineage>
        <taxon>Eukaryota</taxon>
        <taxon>Metazoa</taxon>
        <taxon>Ecdysozoa</taxon>
        <taxon>Arthropoda</taxon>
        <taxon>Chelicerata</taxon>
        <taxon>Arachnida</taxon>
        <taxon>Acari</taxon>
        <taxon>Acariformes</taxon>
        <taxon>Trombidiformes</taxon>
        <taxon>Prostigmata</taxon>
        <taxon>Eupodina</taxon>
        <taxon>Eriophyoidea</taxon>
        <taxon>Eriophyidae</taxon>
        <taxon>Eriophyinae</taxon>
        <taxon>Aceriini</taxon>
        <taxon>Aceria</taxon>
    </lineage>
</organism>